<evidence type="ECO:0000313" key="2">
    <source>
        <dbReference type="Proteomes" id="UP001642464"/>
    </source>
</evidence>
<dbReference type="EMBL" id="CAXAMM010001747">
    <property type="protein sequence ID" value="CAK8993296.1"/>
    <property type="molecule type" value="Genomic_DNA"/>
</dbReference>
<gene>
    <name evidence="1" type="ORF">SCF082_LOCUS3452</name>
</gene>
<proteinExistence type="predicted"/>
<keyword evidence="2" id="KW-1185">Reference proteome</keyword>
<accession>A0ABP0HSW5</accession>
<dbReference type="Proteomes" id="UP001642464">
    <property type="component" value="Unassembled WGS sequence"/>
</dbReference>
<comment type="caution">
    <text evidence="1">The sequence shown here is derived from an EMBL/GenBank/DDBJ whole genome shotgun (WGS) entry which is preliminary data.</text>
</comment>
<evidence type="ECO:0000313" key="1">
    <source>
        <dbReference type="EMBL" id="CAK8993296.1"/>
    </source>
</evidence>
<organism evidence="1 2">
    <name type="scientific">Durusdinium trenchii</name>
    <dbReference type="NCBI Taxonomy" id="1381693"/>
    <lineage>
        <taxon>Eukaryota</taxon>
        <taxon>Sar</taxon>
        <taxon>Alveolata</taxon>
        <taxon>Dinophyceae</taxon>
        <taxon>Suessiales</taxon>
        <taxon>Symbiodiniaceae</taxon>
        <taxon>Durusdinium</taxon>
    </lineage>
</organism>
<sequence length="290" mass="30640">MAILDQEHQQRIPVKVTAFRQFAANLMAQLTEQLCLEFEREVSAMTEDLVLYQGELARCGELLAHQLGRERQLHGMLESMAGSTGSLAVSAGELGKNAPNEASRRQLHELVEQLFGHSTNLLSNTVNGVNEAYSVAHSHLTLAKELRAQTHNAEMELNRIMALLGAPPAAGRCSPPQTAVPGQLSPIPQAKGVQNSARAAAVAIGPRPVGIEGAPSTCPTACPLTLAQSPVGLPPARALGGPVHGASGLVTPGNKAEATCIKCGSTYAADSNFCRRCGHKRIEAFLPDHT</sequence>
<name>A0ABP0HSW5_9DINO</name>
<reference evidence="1 2" key="1">
    <citation type="submission" date="2024-02" db="EMBL/GenBank/DDBJ databases">
        <authorList>
            <person name="Chen Y."/>
            <person name="Shah S."/>
            <person name="Dougan E. K."/>
            <person name="Thang M."/>
            <person name="Chan C."/>
        </authorList>
    </citation>
    <scope>NUCLEOTIDE SEQUENCE [LARGE SCALE GENOMIC DNA]</scope>
</reference>
<protein>
    <submittedName>
        <fullName evidence="1">Uncharacterized protein</fullName>
    </submittedName>
</protein>